<feature type="region of interest" description="Disordered" evidence="13">
    <location>
        <begin position="1978"/>
        <end position="2031"/>
    </location>
</feature>
<keyword evidence="6" id="KW-0862">Zinc</keyword>
<evidence type="ECO:0000256" key="13">
    <source>
        <dbReference type="SAM" id="MobiDB-lite"/>
    </source>
</evidence>
<keyword evidence="16" id="KW-1185">Reference proteome</keyword>
<feature type="compositionally biased region" description="Basic and acidic residues" evidence="13">
    <location>
        <begin position="14"/>
        <end position="27"/>
    </location>
</feature>
<proteinExistence type="predicted"/>
<evidence type="ECO:0000256" key="3">
    <source>
        <dbReference type="ARBA" id="ARBA00022723"/>
    </source>
</evidence>
<sequence length="3010" mass="327520">MPRRKQVNPKPLKRQREEAEELLRKVNETSSPTTGEDEEEFKKGKGEDLQAAGKPDEVDAQLPKRQRIGTRSASKDGSKQQATKTKKATPKVDPEVTKSSQNGRKAPKKTQGKGRGKGRGRGQRQAKVTSKLPSPKANNHDENSLDQFELAEEDSKSGKEVEKEIVEKPKPKPAVSEKPSSKRTREPMKSSPEGKSEVVAAAQTEPEEQTDMTDLEVQARNEALEALLQITDSELNKMDRSPSSTQPPFPPQVTPSPAQQPVGQRLHPAESPAVVTMPTGVLRAVHDGRGDVQYHVRSEAVEQQALKLLYTKQPGVTESHMLYRASKMMGKTDLVEAMKQEELAKQDKKQKKAGRHVCPYCGRGCAKPSVLKKHIRSHTGERPYPCVPCGFAFKTKSNLYKHRKSHAHALKAGLVTNPDGSKIEAMDDIIDDGVDTTDSEDDSDETAEAKISEGTDHAQKLLVSNMRIPSSYAMPVHMSVSSAGSNTDDPGLSEGLASKMRVPYPSPQPSQSQSMYFVPGRDGSQVQMHPDKFVLIQPAVSQVQSGLPVNMPVHMRPAVQTLAQTVRERLAAKSQENLADKSRQEALRQRRMAISNLSPLPPLKTSNFGNVMSLSMPSLPDVGQQSTPTSMVPRQQVVQTMSSPLTPGSKSVSMSNVTSKDSSQQPQRSLDRESLHERIMQLINQNEAIVESQSLENVKPRRMSGSRRSSIESPKPTSMGYLDLMKKSSPEVSQQLNSQSIQGRRGSLGNLSEMQTLGAGIPPMTPVTTISFSLSPSPSMGLVAIATTAPASPLVNTSSFMATPPSNGSSGGSSPVVQLPTRAEVLSFQMSKKGTEKETSEKWSGPRGKMTEPQFTGPPVPINVNSVQTSANFTSTAAATSSGIGSQGGPEAGSSMIRELLLSRGRIQTEMMKSSTERDLPKHPSYANPLELQTSVRMIQKEDRVLHSPKKRKLYEEMQAKAQRQAMASLQQSGSQATIEGPPLKIFLEEGRVLSPNVRENSPHYATSATNMAARPSEGSSTPLETTSSQSSSNEATQQVHSNYEPAVQKETKDQQVEKTVLYTKSDTFSQLPSEKLPPKKKLLYAGMHSPNPEARLAMGEGSSGLQATTSQKVAAADVKKVSGDVLQPLQSLYRLANIKDPPAAFMTKSDVPAADPNTTVTSSAQVAERDKEVSASAVRPEQHAQPLSEKKSSPKNDDQVQKGLVPTAMASTQSLQCVGTREHKVSSGLSSYPTGQQSHQAVTLDKVVTVPAAGHHYSLPSANDKRTRAVDVGQLSSPLGVAGTQEEKSLSHALSHPTQNTKEGVVDSASFVQSTAHRQDDTTQQGKTAGVQGPPGQLTPYTGQLAVQFSQQTALGLQNAKPHSQPGHGAEPYSQHHAVPSNSNMKIHSKKSPREDQILQSRGQQPQTRALPPEEVHHDRQNNPPRADPNTSTRHRVPYVTFERGKENIVVINVPAPAPPREMQSMKLEQTGNIIKANIMPGAGGQQRMLVQMAVPLGGQTVPTNQSSLVSPSMQGIGMGQRQQKVAMARAQMQGAAIKPDQFGKTVEVMASLQPVALLTFCTLHRPQPIHLEQGSNQTISMYAKWNIVPSSIDVRGNLSMYNSQVNKRKYRRGITTIANSTQPRGGILTPSSFWSSRHKVKATQQALQVKGQTPQPTKEETVTQAVEGTTAEGEVSDSRKKLKEAIRAKNEPLRVKIFDGGYKSNEDYVYVRGRGRGKYVCEDCGIRCKKPSMLKKHIRTHTDVRPYHCKYCNFSFKTKGNLTKHMKSKAHSKKCLETGVPVEDGAVDDTGEETASSTGQDAGVEDHQFSDAETTDSAEDEETESENENEDEDEEEEVVEVKAGDTSLSHGSVALSSSNTQAPGLFSMYPLSVSSIGLSTIYGKSVSLSQNATPLASPPASLPAPEELSKTIQKTVRDLEGKEDGSKSQESGRLDLLAEALKPRAKPTTVPPPLMISSTQPGMGFWGLTQSLKQPQTSVIPPTSFQLPPPQPPEQRTPEKPNSSTWQVSSPLPPVLTPQKMFPHGPPLPSPLLLSPPPLLDKHGYVTSQIISANQPLPGHKAAGKTATLQRQDVVPICLPAERGNPIMPSAPVIVAEEKALQKEHAMEMKPPSTNPQCKPVPHHVTEPDRQTDLIVHHTQVQVKVEPTEPKVEVETAEKLSQSGRGTTDATPQQEHLSSTKDVDAAQSISDREKLLEGEAQEVMYEGGDSSQAKVVVRQDGQVEEIHTCHLCKRAFRWGRMLKEHMRAHVEERPFTCKECAVSFRTKGHLSKHERSQTHHLKVEADAQFMEWNEVEVVDSTNDPRPFKCKECKVAFRIPGHLAKHLRSKGHAYAVERQERILQLDGSDSVQISPGSLTTGLHKNAAGDMEVGTSEGTAGRELIHHGELKSQTSPLSSKMSSETLTTGGPNKEAAVRGRIRSISETEAEKLGREKHLFERFTRERTISETEAYAPQMRVPAGMVPLQISTTSMAPATHYILPQTSGGVLQQLPGIMYAQAQPMSPRLAKTHIPIQPALPTNSPGVRAIMQPSLAIVPQVMSTDGKTTIVGTPVSMPSTLPMQPLLIPQERNPGMPGQPQILPRMTAPGLLMPVPPQHHQTPSPAVPSTAGAQHRLQMISLAKGSVPFIVTAPPMSPISPGAPPSSVNVHGAPPSSVLANISPGSYSPQSSDLAARTCPHCKRSFKSARYVSKHIQTRHSGVKNFKCPYEGCDKEYAIKESYKYHISTHERNSNRQAALEQEENKRQRTTSEQTDSSVDTIPGPSTEKGRESLSEASTQSVASQPTISVRQGEIGGEQDKIGEPSKGKDTKGKAGESTKAEDQLRIEENREVTGRKESSPVPDNTKMDCNNCATLESVKETEVCAKSSEKKVDFKEETGTTVVPIPSTRGQVRGGKQGVETRRKRKLREQVTAKHTSPKTRKKDSTKGQQTTTIPKKLSEKRKLKTELESTRGGISKTKSSSVSHKIDTQSQNDEDTETNKQTTESLDGKDRKVGDNQSNFKDIEEENKS</sequence>
<comment type="subcellular location">
    <subcellularLocation>
        <location evidence="1">Nucleus</location>
    </subcellularLocation>
</comment>
<reference evidence="15" key="1">
    <citation type="submission" date="2022-01" db="EMBL/GenBank/DDBJ databases">
        <authorList>
            <person name="Braso-Vives M."/>
        </authorList>
    </citation>
    <scope>NUCLEOTIDE SEQUENCE</scope>
</reference>
<feature type="domain" description="C2H2-type" evidence="14">
    <location>
        <begin position="1751"/>
        <end position="1773"/>
    </location>
</feature>
<feature type="region of interest" description="Disordered" evidence="13">
    <location>
        <begin position="1783"/>
        <end position="1864"/>
    </location>
</feature>
<evidence type="ECO:0000256" key="2">
    <source>
        <dbReference type="ARBA" id="ARBA00022553"/>
    </source>
</evidence>
<feature type="compositionally biased region" description="Polar residues" evidence="13">
    <location>
        <begin position="1157"/>
        <end position="1166"/>
    </location>
</feature>
<feature type="compositionally biased region" description="Basic and acidic residues" evidence="13">
    <location>
        <begin position="1189"/>
        <end position="1201"/>
    </location>
</feature>
<feature type="domain" description="C2H2-type" evidence="14">
    <location>
        <begin position="2311"/>
        <end position="2333"/>
    </location>
</feature>
<dbReference type="PANTHER" id="PTHR45944">
    <property type="entry name" value="SCHNURRI, ISOFORM F"/>
    <property type="match status" value="1"/>
</dbReference>
<accession>A0A8K0EDE6</accession>
<dbReference type="GO" id="GO:0008270">
    <property type="term" value="F:zinc ion binding"/>
    <property type="evidence" value="ECO:0007669"/>
    <property type="project" value="UniProtKB-KW"/>
</dbReference>
<dbReference type="InterPro" id="IPR013087">
    <property type="entry name" value="Znf_C2H2_type"/>
</dbReference>
<feature type="compositionally biased region" description="Polar residues" evidence="13">
    <location>
        <begin position="1018"/>
        <end position="1042"/>
    </location>
</feature>
<feature type="compositionally biased region" description="Low complexity" evidence="13">
    <location>
        <begin position="1849"/>
        <end position="1860"/>
    </location>
</feature>
<evidence type="ECO:0000256" key="7">
    <source>
        <dbReference type="ARBA" id="ARBA00023015"/>
    </source>
</evidence>
<feature type="compositionally biased region" description="Basic and acidic residues" evidence="13">
    <location>
        <begin position="179"/>
        <end position="196"/>
    </location>
</feature>
<dbReference type="SMART" id="SM00355">
    <property type="entry name" value="ZnF_C2H2"/>
    <property type="match status" value="9"/>
</dbReference>
<dbReference type="PANTHER" id="PTHR45944:SF2">
    <property type="entry name" value="SCHNURRI, ISOFORM F"/>
    <property type="match status" value="1"/>
</dbReference>
<feature type="compositionally biased region" description="Polar residues" evidence="13">
    <location>
        <begin position="1399"/>
        <end position="1409"/>
    </location>
</feature>
<dbReference type="Proteomes" id="UP000838412">
    <property type="component" value="Chromosome 16"/>
</dbReference>
<feature type="region of interest" description="Disordered" evidence="13">
    <location>
        <begin position="1283"/>
        <end position="1342"/>
    </location>
</feature>
<evidence type="ECO:0000256" key="11">
    <source>
        <dbReference type="ARBA" id="ARBA00065386"/>
    </source>
</evidence>
<dbReference type="FunFam" id="3.30.160.60:FF:001151">
    <property type="entry name" value="zinc finger homeobox protein 3"/>
    <property type="match status" value="1"/>
</dbReference>
<feature type="domain" description="C2H2-type" evidence="14">
    <location>
        <begin position="358"/>
        <end position="378"/>
    </location>
</feature>
<feature type="compositionally biased region" description="Basic residues" evidence="13">
    <location>
        <begin position="105"/>
        <end position="124"/>
    </location>
</feature>
<evidence type="ECO:0000256" key="10">
    <source>
        <dbReference type="ARBA" id="ARBA00023242"/>
    </source>
</evidence>
<dbReference type="GO" id="GO:0000981">
    <property type="term" value="F:DNA-binding transcription factor activity, RNA polymerase II-specific"/>
    <property type="evidence" value="ECO:0007669"/>
    <property type="project" value="TreeGrafter"/>
</dbReference>
<feature type="domain" description="C2H2-type" evidence="14">
    <location>
        <begin position="2231"/>
        <end position="2251"/>
    </location>
</feature>
<dbReference type="FunFam" id="3.30.160.60:FF:000033">
    <property type="entry name" value="Immunodeficiency virus type I enhancer binding protein 1"/>
    <property type="match status" value="1"/>
</dbReference>
<feature type="region of interest" description="Disordered" evidence="13">
    <location>
        <begin position="828"/>
        <end position="861"/>
    </location>
</feature>
<dbReference type="SUPFAM" id="SSF57667">
    <property type="entry name" value="beta-beta-alpha zinc fingers"/>
    <property type="match status" value="5"/>
</dbReference>
<evidence type="ECO:0000256" key="9">
    <source>
        <dbReference type="ARBA" id="ARBA00023163"/>
    </source>
</evidence>
<evidence type="ECO:0000256" key="1">
    <source>
        <dbReference type="ARBA" id="ARBA00004123"/>
    </source>
</evidence>
<keyword evidence="7" id="KW-0805">Transcription regulation</keyword>
<feature type="region of interest" description="Disordered" evidence="13">
    <location>
        <begin position="2148"/>
        <end position="2189"/>
    </location>
</feature>
<dbReference type="GO" id="GO:0005634">
    <property type="term" value="C:nucleus"/>
    <property type="evidence" value="ECO:0007669"/>
    <property type="project" value="UniProtKB-SubCell"/>
</dbReference>
<feature type="domain" description="C2H2-type" evidence="14">
    <location>
        <begin position="1723"/>
        <end position="1743"/>
    </location>
</feature>
<keyword evidence="2" id="KW-0597">Phosphoprotein</keyword>
<keyword evidence="3" id="KW-0479">Metal-binding</keyword>
<keyword evidence="8" id="KW-0238">DNA-binding</keyword>
<evidence type="ECO:0000313" key="15">
    <source>
        <dbReference type="EMBL" id="CAH1247686.1"/>
    </source>
</evidence>
<keyword evidence="5" id="KW-0863">Zinc-finger</keyword>
<feature type="region of interest" description="Disordered" evidence="13">
    <location>
        <begin position="2728"/>
        <end position="2849"/>
    </location>
</feature>
<feature type="compositionally biased region" description="Acidic residues" evidence="13">
    <location>
        <begin position="205"/>
        <end position="214"/>
    </location>
</feature>
<feature type="compositionally biased region" description="Polar residues" evidence="13">
    <location>
        <begin position="604"/>
        <end position="616"/>
    </location>
</feature>
<dbReference type="Pfam" id="PF00096">
    <property type="entry name" value="zf-C2H2"/>
    <property type="match status" value="4"/>
</dbReference>
<keyword evidence="10" id="KW-0539">Nucleus</keyword>
<evidence type="ECO:0000256" key="8">
    <source>
        <dbReference type="ARBA" id="ARBA00023125"/>
    </source>
</evidence>
<feature type="region of interest" description="Disordered" evidence="13">
    <location>
        <begin position="2865"/>
        <end position="3010"/>
    </location>
</feature>
<dbReference type="Gene3D" id="3.30.160.60">
    <property type="entry name" value="Classic Zinc Finger"/>
    <property type="match status" value="7"/>
</dbReference>
<feature type="region of interest" description="Disordered" evidence="13">
    <location>
        <begin position="597"/>
        <end position="672"/>
    </location>
</feature>
<dbReference type="OrthoDB" id="10042249at2759"/>
<feature type="compositionally biased region" description="Acidic residues" evidence="13">
    <location>
        <begin position="1815"/>
        <end position="1840"/>
    </location>
</feature>
<dbReference type="GO" id="GO:0045892">
    <property type="term" value="P:negative regulation of DNA-templated transcription"/>
    <property type="evidence" value="ECO:0007669"/>
    <property type="project" value="UniProtKB-ARBA"/>
</dbReference>
<dbReference type="EMBL" id="OV696701">
    <property type="protein sequence ID" value="CAH1247686.1"/>
    <property type="molecule type" value="Genomic_DNA"/>
</dbReference>
<feature type="compositionally biased region" description="Polar residues" evidence="13">
    <location>
        <begin position="2774"/>
        <end position="2789"/>
    </location>
</feature>
<feature type="compositionally biased region" description="Basic and acidic residues" evidence="13">
    <location>
        <begin position="2797"/>
        <end position="2838"/>
    </location>
</feature>
<feature type="domain" description="C2H2-type" evidence="14">
    <location>
        <begin position="2678"/>
        <end position="2699"/>
    </location>
</feature>
<feature type="compositionally biased region" description="Basic and acidic residues" evidence="13">
    <location>
        <begin position="1413"/>
        <end position="1422"/>
    </location>
</feature>
<feature type="region of interest" description="Disordered" evidence="13">
    <location>
        <begin position="1148"/>
        <end position="1202"/>
    </location>
</feature>
<feature type="compositionally biased region" description="Polar residues" evidence="13">
    <location>
        <begin position="1311"/>
        <end position="1328"/>
    </location>
</feature>
<feature type="region of interest" description="Disordered" evidence="13">
    <location>
        <begin position="693"/>
        <end position="718"/>
    </location>
</feature>
<feature type="compositionally biased region" description="Basic and acidic residues" evidence="13">
    <location>
        <begin position="2148"/>
        <end position="2160"/>
    </location>
</feature>
<feature type="compositionally biased region" description="Polar residues" evidence="13">
    <location>
        <begin position="706"/>
        <end position="716"/>
    </location>
</feature>
<evidence type="ECO:0000259" key="14">
    <source>
        <dbReference type="PROSITE" id="PS00028"/>
    </source>
</evidence>
<dbReference type="InterPro" id="IPR051969">
    <property type="entry name" value="Zinc-finger_DNA-bd_regulators"/>
</dbReference>
<feature type="compositionally biased region" description="Basic and acidic residues" evidence="13">
    <location>
        <begin position="2180"/>
        <end position="2189"/>
    </location>
</feature>
<evidence type="ECO:0000313" key="16">
    <source>
        <dbReference type="Proteomes" id="UP000838412"/>
    </source>
</evidence>
<evidence type="ECO:0000256" key="4">
    <source>
        <dbReference type="ARBA" id="ARBA00022737"/>
    </source>
</evidence>
<feature type="compositionally biased region" description="Polar residues" evidence="13">
    <location>
        <begin position="2750"/>
        <end position="2759"/>
    </location>
</feature>
<feature type="compositionally biased region" description="Basic and acidic residues" evidence="13">
    <location>
        <begin position="2865"/>
        <end position="2878"/>
    </location>
</feature>
<feature type="compositionally biased region" description="Polar residues" evidence="13">
    <location>
        <begin position="2391"/>
        <end position="2410"/>
    </location>
</feature>
<dbReference type="FunFam" id="3.30.160.60:FF:000100">
    <property type="entry name" value="Zinc finger 45-like"/>
    <property type="match status" value="1"/>
</dbReference>
<keyword evidence="4" id="KW-0677">Repeat</keyword>
<organism evidence="15 16">
    <name type="scientific">Branchiostoma lanceolatum</name>
    <name type="common">Common lancelet</name>
    <name type="synonym">Amphioxus lanceolatum</name>
    <dbReference type="NCBI Taxonomy" id="7740"/>
    <lineage>
        <taxon>Eukaryota</taxon>
        <taxon>Metazoa</taxon>
        <taxon>Chordata</taxon>
        <taxon>Cephalochordata</taxon>
        <taxon>Leptocardii</taxon>
        <taxon>Amphioxiformes</taxon>
        <taxon>Branchiostomatidae</taxon>
        <taxon>Branchiostoma</taxon>
    </lineage>
</organism>
<feature type="region of interest" description="Disordered" evidence="13">
    <location>
        <begin position="2388"/>
        <end position="2417"/>
    </location>
</feature>
<feature type="compositionally biased region" description="Basic and acidic residues" evidence="13">
    <location>
        <begin position="153"/>
        <end position="170"/>
    </location>
</feature>
<feature type="region of interest" description="Disordered" evidence="13">
    <location>
        <begin position="998"/>
        <end position="1056"/>
    </location>
</feature>
<feature type="domain" description="C2H2-type" evidence="14">
    <location>
        <begin position="2259"/>
        <end position="2281"/>
    </location>
</feature>
<protein>
    <recommendedName>
        <fullName evidence="12">Zinc finger protein 40</fullName>
    </recommendedName>
</protein>
<feature type="compositionally biased region" description="Pro residues" evidence="13">
    <location>
        <begin position="245"/>
        <end position="254"/>
    </location>
</feature>
<dbReference type="FunFam" id="3.30.160.60:FF:000083">
    <property type="entry name" value="Immunodeficiency virus type I enhancer binding protein 1"/>
    <property type="match status" value="1"/>
</dbReference>
<dbReference type="InterPro" id="IPR036236">
    <property type="entry name" value="Znf_C2H2_sf"/>
</dbReference>
<feature type="compositionally biased region" description="Polar residues" evidence="13">
    <location>
        <begin position="623"/>
        <end position="668"/>
    </location>
</feature>
<dbReference type="GO" id="GO:0000978">
    <property type="term" value="F:RNA polymerase II cis-regulatory region sequence-specific DNA binding"/>
    <property type="evidence" value="ECO:0007669"/>
    <property type="project" value="TreeGrafter"/>
</dbReference>
<feature type="compositionally biased region" description="Basic residues" evidence="13">
    <location>
        <begin position="1"/>
        <end position="13"/>
    </location>
</feature>
<feature type="domain" description="C2H2-type" evidence="14">
    <location>
        <begin position="2707"/>
        <end position="2729"/>
    </location>
</feature>
<feature type="region of interest" description="Disordered" evidence="13">
    <location>
        <begin position="1"/>
        <end position="267"/>
    </location>
</feature>
<evidence type="ECO:0000256" key="6">
    <source>
        <dbReference type="ARBA" id="ARBA00022833"/>
    </source>
</evidence>
<dbReference type="PROSITE" id="PS00028">
    <property type="entry name" value="ZINC_FINGER_C2H2_1"/>
    <property type="match status" value="8"/>
</dbReference>
<feature type="compositionally biased region" description="Polar residues" evidence="13">
    <location>
        <begin position="2957"/>
        <end position="2972"/>
    </location>
</feature>
<name>A0A8K0EDE6_BRALA</name>
<dbReference type="SMART" id="SM00451">
    <property type="entry name" value="ZnF_U1"/>
    <property type="match status" value="3"/>
</dbReference>
<evidence type="ECO:0000256" key="12">
    <source>
        <dbReference type="ARBA" id="ARBA00068197"/>
    </source>
</evidence>
<comment type="subunit">
    <text evidence="11">Interacts with UTP4.</text>
</comment>
<feature type="region of interest" description="Disordered" evidence="13">
    <location>
        <begin position="1356"/>
        <end position="1434"/>
    </location>
</feature>
<feature type="compositionally biased region" description="Polar residues" evidence="13">
    <location>
        <begin position="2161"/>
        <end position="2179"/>
    </location>
</feature>
<dbReference type="InterPro" id="IPR003604">
    <property type="entry name" value="Matrin/U1-like-C_Znf_C2H2"/>
</dbReference>
<keyword evidence="9" id="KW-0804">Transcription</keyword>
<evidence type="ECO:0000256" key="5">
    <source>
        <dbReference type="ARBA" id="ARBA00022771"/>
    </source>
</evidence>
<gene>
    <name evidence="15" type="primary">HIVEP2</name>
    <name evidence="15" type="ORF">BLAG_LOCUS9284</name>
</gene>
<feature type="compositionally biased region" description="Polar residues" evidence="13">
    <location>
        <begin position="998"/>
        <end position="1011"/>
    </location>
</feature>